<accession>A0A1S8CZ33</accession>
<gene>
    <name evidence="2" type="ORF">BKE30_02210</name>
</gene>
<dbReference type="AlphaFoldDB" id="A0A1S8CZ33"/>
<dbReference type="SMART" id="SM00855">
    <property type="entry name" value="PGAM"/>
    <property type="match status" value="1"/>
</dbReference>
<dbReference type="InterPro" id="IPR013078">
    <property type="entry name" value="His_Pase_superF_clade-1"/>
</dbReference>
<dbReference type="OrthoDB" id="92610at2"/>
<dbReference type="EMBL" id="MLCN01000006">
    <property type="protein sequence ID" value="ONG41917.1"/>
    <property type="molecule type" value="Genomic_DNA"/>
</dbReference>
<dbReference type="CDD" id="cd07067">
    <property type="entry name" value="HP_PGM_like"/>
    <property type="match status" value="1"/>
</dbReference>
<dbReference type="STRING" id="1907941.BKE30_02210"/>
<protein>
    <recommendedName>
        <fullName evidence="4">Phosphohistidine phosphatase SixA</fullName>
    </recommendedName>
</protein>
<dbReference type="InterPro" id="IPR050275">
    <property type="entry name" value="PGM_Phosphatase"/>
</dbReference>
<keyword evidence="3" id="KW-1185">Reference proteome</keyword>
<proteinExistence type="predicted"/>
<dbReference type="RefSeq" id="WP_076877037.1">
    <property type="nucleotide sequence ID" value="NZ_MLCN01000006.1"/>
</dbReference>
<dbReference type="Gene3D" id="3.40.50.1240">
    <property type="entry name" value="Phosphoglycerate mutase-like"/>
    <property type="match status" value="1"/>
</dbReference>
<comment type="caution">
    <text evidence="2">The sequence shown here is derived from an EMBL/GenBank/DDBJ whole genome shotgun (WGS) entry which is preliminary data.</text>
</comment>
<reference evidence="2 3" key="1">
    <citation type="submission" date="2016-10" db="EMBL/GenBank/DDBJ databases">
        <title>Draft Genome sequence of Alkanindiges sp. strain H1.</title>
        <authorList>
            <person name="Subhash Y."/>
            <person name="Lee S."/>
        </authorList>
    </citation>
    <scope>NUCLEOTIDE SEQUENCE [LARGE SCALE GENOMIC DNA]</scope>
    <source>
        <strain evidence="2 3">H1</strain>
    </source>
</reference>
<evidence type="ECO:0008006" key="4">
    <source>
        <dbReference type="Google" id="ProtNLM"/>
    </source>
</evidence>
<feature type="region of interest" description="Disordered" evidence="1">
    <location>
        <begin position="1"/>
        <end position="20"/>
    </location>
</feature>
<sequence length="156" mass="17469">MQLILMRHGEAESPIDSSMHSDARRRLTLRGQQQAASTAQQLIQRYQPDLFVVSPLLRAQQTRQAFANLCPQVPVVTYDHIKPEDKAVPALAWLSQLEAQCIVVVCHMNIVAYMGGLLVGEPPRSFELAEARVYEQTVIANGLSVEQIRIVPQLVR</sequence>
<organism evidence="2 3">
    <name type="scientific">Alkanindiges hydrocarboniclasticus</name>
    <dbReference type="NCBI Taxonomy" id="1907941"/>
    <lineage>
        <taxon>Bacteria</taxon>
        <taxon>Pseudomonadati</taxon>
        <taxon>Pseudomonadota</taxon>
        <taxon>Gammaproteobacteria</taxon>
        <taxon>Moraxellales</taxon>
        <taxon>Moraxellaceae</taxon>
        <taxon>Alkanindiges</taxon>
    </lineage>
</organism>
<evidence type="ECO:0000313" key="3">
    <source>
        <dbReference type="Proteomes" id="UP000192132"/>
    </source>
</evidence>
<dbReference type="Proteomes" id="UP000192132">
    <property type="component" value="Unassembled WGS sequence"/>
</dbReference>
<evidence type="ECO:0000256" key="1">
    <source>
        <dbReference type="SAM" id="MobiDB-lite"/>
    </source>
</evidence>
<dbReference type="GO" id="GO:0016791">
    <property type="term" value="F:phosphatase activity"/>
    <property type="evidence" value="ECO:0007669"/>
    <property type="project" value="TreeGrafter"/>
</dbReference>
<evidence type="ECO:0000313" key="2">
    <source>
        <dbReference type="EMBL" id="ONG41917.1"/>
    </source>
</evidence>
<dbReference type="SUPFAM" id="SSF53254">
    <property type="entry name" value="Phosphoglycerate mutase-like"/>
    <property type="match status" value="1"/>
</dbReference>
<dbReference type="PANTHER" id="PTHR48100">
    <property type="entry name" value="BROAD-SPECIFICITY PHOSPHATASE YOR283W-RELATED"/>
    <property type="match status" value="1"/>
</dbReference>
<name>A0A1S8CZ33_9GAMM</name>
<dbReference type="Pfam" id="PF00300">
    <property type="entry name" value="His_Phos_1"/>
    <property type="match status" value="1"/>
</dbReference>
<dbReference type="InterPro" id="IPR029033">
    <property type="entry name" value="His_PPase_superfam"/>
</dbReference>